<organism evidence="4">
    <name type="scientific">freshwater metagenome</name>
    <dbReference type="NCBI Taxonomy" id="449393"/>
    <lineage>
        <taxon>unclassified sequences</taxon>
        <taxon>metagenomes</taxon>
        <taxon>ecological metagenomes</taxon>
    </lineage>
</organism>
<dbReference type="EMBL" id="CAEZTG010000012">
    <property type="protein sequence ID" value="CAB4556707.1"/>
    <property type="molecule type" value="Genomic_DNA"/>
</dbReference>
<dbReference type="EMBL" id="CAEZTR010000108">
    <property type="protein sequence ID" value="CAB4585366.1"/>
    <property type="molecule type" value="Genomic_DNA"/>
</dbReference>
<evidence type="ECO:0000313" key="3">
    <source>
        <dbReference type="EMBL" id="CAB4585366.1"/>
    </source>
</evidence>
<proteinExistence type="predicted"/>
<dbReference type="AlphaFoldDB" id="A0A6J6JZF6"/>
<dbReference type="EMBL" id="CAEZVV010000038">
    <property type="protein sequence ID" value="CAB4642837.1"/>
    <property type="molecule type" value="Genomic_DNA"/>
</dbReference>
<sequence>MTLTSDPTQPAPTIAVDAWSDPVIDQLGHDPRSAYVETFWLPILGPSSVWLLRRLADGLDRHPEGFELDLVDTAQSLGVGMRGGRNAPLLRTFERCCRFGAARMHGTSTISVRRRLAPLTRAQTERLPNSLRHEHDRWLSRPNVSPSFEQMQARARSLALSMIQLGEDNQSVERQLHRWRFHPAIAHDAIRWALAHHPHRESMTTTPPKHELVNGDAA</sequence>
<evidence type="ECO:0000313" key="4">
    <source>
        <dbReference type="EMBL" id="CAB4642837.1"/>
    </source>
</evidence>
<evidence type="ECO:0000313" key="2">
    <source>
        <dbReference type="EMBL" id="CAB4563539.1"/>
    </source>
</evidence>
<dbReference type="EMBL" id="CAEZSU010000225">
    <property type="protein sequence ID" value="CAB4563539.1"/>
    <property type="molecule type" value="Genomic_DNA"/>
</dbReference>
<name>A0A6J6JZF6_9ZZZZ</name>
<reference evidence="4" key="1">
    <citation type="submission" date="2020-05" db="EMBL/GenBank/DDBJ databases">
        <authorList>
            <person name="Chiriac C."/>
            <person name="Salcher M."/>
            <person name="Ghai R."/>
            <person name="Kavagutti S V."/>
        </authorList>
    </citation>
    <scope>NUCLEOTIDE SEQUENCE</scope>
</reference>
<evidence type="ECO:0000313" key="5">
    <source>
        <dbReference type="EMBL" id="CAB4678145.1"/>
    </source>
</evidence>
<evidence type="ECO:0000313" key="1">
    <source>
        <dbReference type="EMBL" id="CAB4556707.1"/>
    </source>
</evidence>
<accession>A0A6J6JZF6</accession>
<gene>
    <name evidence="2" type="ORF">UFOPK1495_01646</name>
    <name evidence="1" type="ORF">UFOPK1603_00248</name>
    <name evidence="3" type="ORF">UFOPK1711_01481</name>
    <name evidence="4" type="ORF">UFOPK2143_00807</name>
    <name evidence="5" type="ORF">UFOPK2350_00808</name>
</gene>
<protein>
    <submittedName>
        <fullName evidence="4">Unannotated protein</fullName>
    </submittedName>
</protein>
<dbReference type="EMBL" id="CAEZXE010000059">
    <property type="protein sequence ID" value="CAB4678145.1"/>
    <property type="molecule type" value="Genomic_DNA"/>
</dbReference>